<dbReference type="RefSeq" id="WP_068769629.1">
    <property type="nucleotide sequence ID" value="NZ_CP109796.1"/>
</dbReference>
<comment type="caution">
    <text evidence="4">The sequence shown here is derived from an EMBL/GenBank/DDBJ whole genome shotgun (WGS) entry which is preliminary data.</text>
</comment>
<dbReference type="AlphaFoldDB" id="A0A178IMH3"/>
<dbReference type="STRING" id="1184151.AW736_07945"/>
<dbReference type="Proteomes" id="UP000078486">
    <property type="component" value="Unassembled WGS sequence"/>
</dbReference>
<dbReference type="Gene3D" id="3.40.50.1820">
    <property type="entry name" value="alpha/beta hydrolase"/>
    <property type="match status" value="1"/>
</dbReference>
<dbReference type="SUPFAM" id="SSF82171">
    <property type="entry name" value="DPP6 N-terminal domain-like"/>
    <property type="match status" value="1"/>
</dbReference>
<dbReference type="GO" id="GO:0004252">
    <property type="term" value="F:serine-type endopeptidase activity"/>
    <property type="evidence" value="ECO:0007669"/>
    <property type="project" value="TreeGrafter"/>
</dbReference>
<keyword evidence="1" id="KW-0378">Hydrolase</keyword>
<feature type="domain" description="Peptidase S9 prolyl oligopeptidase catalytic" evidence="3">
    <location>
        <begin position="422"/>
        <end position="635"/>
    </location>
</feature>
<dbReference type="GO" id="GO:0006508">
    <property type="term" value="P:proteolysis"/>
    <property type="evidence" value="ECO:0007669"/>
    <property type="project" value="InterPro"/>
</dbReference>
<evidence type="ECO:0000256" key="2">
    <source>
        <dbReference type="SAM" id="SignalP"/>
    </source>
</evidence>
<dbReference type="Gene3D" id="2.130.10.120">
    <property type="entry name" value="Prolyl oligopeptidase, N-terminal domain"/>
    <property type="match status" value="1"/>
</dbReference>
<dbReference type="InterPro" id="IPR011042">
    <property type="entry name" value="6-blade_b-propeller_TolB-like"/>
</dbReference>
<dbReference type="SUPFAM" id="SSF53474">
    <property type="entry name" value="alpha/beta-Hydrolases"/>
    <property type="match status" value="1"/>
</dbReference>
<name>A0A178IMH3_9BACT</name>
<dbReference type="InterPro" id="IPR001375">
    <property type="entry name" value="Peptidase_S9_cat"/>
</dbReference>
<proteinExistence type="predicted"/>
<protein>
    <submittedName>
        <fullName evidence="4">Peptidase</fullName>
    </submittedName>
</protein>
<dbReference type="Pfam" id="PF00326">
    <property type="entry name" value="Peptidase_S9"/>
    <property type="match status" value="1"/>
</dbReference>
<dbReference type="PANTHER" id="PTHR42776:SF27">
    <property type="entry name" value="DIPEPTIDYL PEPTIDASE FAMILY MEMBER 6"/>
    <property type="match status" value="1"/>
</dbReference>
<feature type="signal peptide" evidence="2">
    <location>
        <begin position="1"/>
        <end position="18"/>
    </location>
</feature>
<keyword evidence="5" id="KW-1185">Reference proteome</keyword>
<evidence type="ECO:0000313" key="5">
    <source>
        <dbReference type="Proteomes" id="UP000078486"/>
    </source>
</evidence>
<accession>A0A178IMH3</accession>
<dbReference type="EMBL" id="LRRQ01000058">
    <property type="protein sequence ID" value="OAM90399.1"/>
    <property type="molecule type" value="Genomic_DNA"/>
</dbReference>
<evidence type="ECO:0000313" key="4">
    <source>
        <dbReference type="EMBL" id="OAM90399.1"/>
    </source>
</evidence>
<organism evidence="4 5">
    <name type="scientific">Termitidicoccus mucosus</name>
    <dbReference type="NCBI Taxonomy" id="1184151"/>
    <lineage>
        <taxon>Bacteria</taxon>
        <taxon>Pseudomonadati</taxon>
        <taxon>Verrucomicrobiota</taxon>
        <taxon>Opitutia</taxon>
        <taxon>Opitutales</taxon>
        <taxon>Opitutaceae</taxon>
        <taxon>Termitidicoccus</taxon>
    </lineage>
</organism>
<sequence length="647" mass="72494">MKRLPLLALLLLSLGAICPGGEALSTPPRLVPLWDFFRNPEKTNFQLSPDGRYVSWLQPWESRLNIYVQQVGSDQATRVTGATERDIRSYFWASPSRIAYLRDKGGDENFHLFAVDPDGTNDRELTPFPDARVQIVDDLSDLEDNHGEIIIETNQRKPEIFDAFRIDTKSGEMKLLAENPGNVTGWVTDHKGRIRVATTSDGATTSLLYRATESEPFKTVLTTSFRETLAPLFFTYDDQQLYASSNLGRDKQAIVRIDPATAKEVEVIFEHPQVDVSNLLASRKRKTVTGVAYEVTRLEYHFFNPDDPRAKLQTDLKRRLPGYDVSIASMSRDETKVLVRTSSDKSRGAYYFYDLVSGDFRKLVDVSPWLNEADMADMQSVHFKARDGLQLTGYLTVPRGVVQKKLPAIINPHGGPWARDSWGFDPEVQFLANRGYAVLQINFRSSTGFGRKFWEAGFKKWGREMQDDLTDGVNWLIAQGIADPKKIGIYGGSYGGYATLAGLAFTPEVYAAGVDYVGPSNLFTLLASLPPYWDPFRAMMYEQVGDPETDKDLVRAASPLFSADKIRAPLLVIQGANDPRVKKAEAEQIVAALKERGIDVPYIVKANEGHGFSNEENRIEVYTAMEAFFAKHLGGRSEQSTQPAKPE</sequence>
<dbReference type="Gene3D" id="2.120.10.30">
    <property type="entry name" value="TolB, C-terminal domain"/>
    <property type="match status" value="1"/>
</dbReference>
<reference evidence="4 5" key="1">
    <citation type="submission" date="2016-01" db="EMBL/GenBank/DDBJ databases">
        <title>High potential of lignocellulose degradation of a new Verrucomicrobia species.</title>
        <authorList>
            <person name="Wang Y."/>
            <person name="Shi Y."/>
            <person name="Qiu Z."/>
            <person name="Liu S."/>
            <person name="Yang H."/>
        </authorList>
    </citation>
    <scope>NUCLEOTIDE SEQUENCE [LARGE SCALE GENOMIC DNA]</scope>
    <source>
        <strain evidence="4 5">TSB47</strain>
    </source>
</reference>
<dbReference type="InterPro" id="IPR029058">
    <property type="entry name" value="AB_hydrolase_fold"/>
</dbReference>
<evidence type="ECO:0000256" key="1">
    <source>
        <dbReference type="ARBA" id="ARBA00022801"/>
    </source>
</evidence>
<keyword evidence="2" id="KW-0732">Signal</keyword>
<dbReference type="OrthoDB" id="108903at2"/>
<feature type="chain" id="PRO_5008089210" evidence="2">
    <location>
        <begin position="19"/>
        <end position="647"/>
    </location>
</feature>
<evidence type="ECO:0000259" key="3">
    <source>
        <dbReference type="Pfam" id="PF00326"/>
    </source>
</evidence>
<dbReference type="PANTHER" id="PTHR42776">
    <property type="entry name" value="SERINE PEPTIDASE S9 FAMILY MEMBER"/>
    <property type="match status" value="1"/>
</dbReference>
<gene>
    <name evidence="4" type="ORF">AW736_07945</name>
</gene>